<accession>A0AAE9L4B7</accession>
<evidence type="ECO:0000313" key="4">
    <source>
        <dbReference type="Proteomes" id="UP000318943"/>
    </source>
</evidence>
<dbReference type="Proteomes" id="UP001056132">
    <property type="component" value="Chromosome 2"/>
</dbReference>
<dbReference type="KEGG" id="ccam:M5D45_22665"/>
<reference evidence="3" key="3">
    <citation type="submission" date="2022-05" db="EMBL/GenBank/DDBJ databases">
        <authorList>
            <person name="Kunte H.-J."/>
        </authorList>
    </citation>
    <scope>NUCLEOTIDE SEQUENCE</scope>
    <source>
        <strain evidence="3">G5</strain>
    </source>
</reference>
<dbReference type="Proteomes" id="UP000318943">
    <property type="component" value="Unassembled WGS sequence"/>
</dbReference>
<proteinExistence type="predicted"/>
<reference evidence="3" key="2">
    <citation type="journal article" date="2022" name="Microbiol. Resour. Announc.">
        <title>Genome Sequence of Cupriavidus campinensis Strain G5, a Member of a Bacterial Consortium Capable of Polyethylene Degradation.</title>
        <authorList>
            <person name="Schneider B."/>
            <person name="Pfeiffer F."/>
            <person name="Dyall-Smith M."/>
            <person name="Kunte H.J."/>
        </authorList>
    </citation>
    <scope>NUCLEOTIDE SEQUENCE</scope>
    <source>
        <strain evidence="3">G5</strain>
    </source>
</reference>
<name>A0AAE9L4B7_9BURK</name>
<dbReference type="EMBL" id="VCIZ01000020">
    <property type="protein sequence ID" value="TSP09915.1"/>
    <property type="molecule type" value="Genomic_DNA"/>
</dbReference>
<gene>
    <name evidence="2" type="ORF">FGG12_25670</name>
    <name evidence="3" type="ORF">M5D45_22665</name>
</gene>
<evidence type="ECO:0000256" key="1">
    <source>
        <dbReference type="SAM" id="SignalP"/>
    </source>
</evidence>
<sequence length="299" mass="32311">MKTALMSCLCFSLLAVANGAHSQASEPAAQAAQSTDAVPVAGISPVPMPAGAALCDAPWFRSGSRVQMEGDGEMPMSITMTLRDVMRTARGCSAQLEVRSKSALSALMGPPVVMDQVHEINIDRSSATMRTRIDSRNAVINARARYARMFGEASFTGSGVFNYAGVEIKEGAMLEGETFQSSVSLKIYPLGADEVVGTMQALHASIIVGSRTVGRRQMINTVMGRKECMPITYEKRTSLGPLMVGDEILQLEPSVLHVTDWYCPMEAFVLRTEVRQNNKVQRVDVTSLEMLDPEATAGR</sequence>
<feature type="signal peptide" evidence="1">
    <location>
        <begin position="1"/>
        <end position="22"/>
    </location>
</feature>
<evidence type="ECO:0000313" key="3">
    <source>
        <dbReference type="EMBL" id="URF07962.1"/>
    </source>
</evidence>
<organism evidence="3 5">
    <name type="scientific">Cupriavidus campinensis</name>
    <dbReference type="NCBI Taxonomy" id="151783"/>
    <lineage>
        <taxon>Bacteria</taxon>
        <taxon>Pseudomonadati</taxon>
        <taxon>Pseudomonadota</taxon>
        <taxon>Betaproteobacteria</taxon>
        <taxon>Burkholderiales</taxon>
        <taxon>Burkholderiaceae</taxon>
        <taxon>Cupriavidus</taxon>
    </lineage>
</organism>
<dbReference type="AlphaFoldDB" id="A0AAE9L4B7"/>
<reference evidence="2 4" key="1">
    <citation type="submission" date="2019-05" db="EMBL/GenBank/DDBJ databases">
        <title>Whole genome sequence analysis of Cupriavidus campinensis S14E4C strain.</title>
        <authorList>
            <person name="Abbaszade G."/>
            <person name="Szabo A."/>
            <person name="Toumi M."/>
            <person name="Toth E."/>
        </authorList>
    </citation>
    <scope>NUCLEOTIDE SEQUENCE [LARGE SCALE GENOMIC DNA]</scope>
    <source>
        <strain evidence="2 4">S14E4C</strain>
    </source>
</reference>
<evidence type="ECO:0008006" key="6">
    <source>
        <dbReference type="Google" id="ProtNLM"/>
    </source>
</evidence>
<evidence type="ECO:0000313" key="5">
    <source>
        <dbReference type="Proteomes" id="UP001056132"/>
    </source>
</evidence>
<evidence type="ECO:0000313" key="2">
    <source>
        <dbReference type="EMBL" id="TSP09915.1"/>
    </source>
</evidence>
<feature type="chain" id="PRO_5041988393" description="DUF3108 domain-containing protein" evidence="1">
    <location>
        <begin position="23"/>
        <end position="299"/>
    </location>
</feature>
<dbReference type="RefSeq" id="WP_144202347.1">
    <property type="nucleotide sequence ID" value="NZ_CAJPVH010000001.1"/>
</dbReference>
<dbReference type="EMBL" id="CP097331">
    <property type="protein sequence ID" value="URF07962.1"/>
    <property type="molecule type" value="Genomic_DNA"/>
</dbReference>
<keyword evidence="1" id="KW-0732">Signal</keyword>
<protein>
    <recommendedName>
        <fullName evidence="6">DUF3108 domain-containing protein</fullName>
    </recommendedName>
</protein>
<keyword evidence="4" id="KW-1185">Reference proteome</keyword>